<name>A0AAE7WF98_9CAUD</name>
<evidence type="ECO:0000313" key="1">
    <source>
        <dbReference type="EMBL" id="QYN80024.1"/>
    </source>
</evidence>
<dbReference type="RefSeq" id="YP_010676836.1">
    <property type="nucleotide sequence ID" value="NC_071015.1"/>
</dbReference>
<sequence length="380" mass="44314">MKTDKLFNALFSTDHHTLHPHTPTRHILGNMDTFYYKENNLDEIDFSVYGGDFFHDLAQANDPNILICQRWIKKHLQICHDKKVHVRVLEGTSSHDWGQPEMFDILKPKESQYIKYINTLSIEHIPDLDIHVMYVPDNFGHTSTEIIYDQALKLLAEWNLTQVDFIFLHGGFDYQLPPIANKKGSLYDSVKWNALAKHAIFSGHIHKPSNKDKIICGGSFDRTAFGEMHPKGAYRFWFNKDEFKAEFWENKNALIYDKILINREMDSKQVRTELNNYLKKNPPKNTHIRLVGGLSSVTDSLINEYKEQFPNYFFDLDNAKEDNIEIDDTLYTPEMYKGVALTRTNLKDSLFNFMESTLQQNDDIDRALLDEILSEAMGHE</sequence>
<evidence type="ECO:0000313" key="2">
    <source>
        <dbReference type="Proteomes" id="UP000828443"/>
    </source>
</evidence>
<organism evidence="1 2">
    <name type="scientific">Kosakonia phage Kc263</name>
    <dbReference type="NCBI Taxonomy" id="2863194"/>
    <lineage>
        <taxon>Viruses</taxon>
        <taxon>Duplodnaviria</taxon>
        <taxon>Heunggongvirae</taxon>
        <taxon>Uroviricota</taxon>
        <taxon>Caudoviricetes</taxon>
        <taxon>Chimalliviridae</taxon>
        <taxon>Branisovskavirus</taxon>
        <taxon>Branisovskavirus Kc263</taxon>
    </lineage>
</organism>
<protein>
    <submittedName>
        <fullName evidence="1">DNA double-strand break repair protein</fullName>
    </submittedName>
</protein>
<keyword evidence="2" id="KW-1185">Reference proteome</keyword>
<dbReference type="InterPro" id="IPR029052">
    <property type="entry name" value="Metallo-depent_PP-like"/>
</dbReference>
<dbReference type="Gene3D" id="3.60.21.10">
    <property type="match status" value="1"/>
</dbReference>
<proteinExistence type="predicted"/>
<dbReference type="KEGG" id="vg:77953201"/>
<accession>A0AAE7WF98</accession>
<dbReference type="SUPFAM" id="SSF56300">
    <property type="entry name" value="Metallo-dependent phosphatases"/>
    <property type="match status" value="1"/>
</dbReference>
<reference evidence="1" key="1">
    <citation type="journal article" date="2021" name="Viruses">
        <title>Novel Viruses That Lyse Plant and Human Strains of Kosakonia cowanii.</title>
        <authorList>
            <person name="Petrzik K."/>
            <person name="Brazdova S."/>
            <person name="Krawczyk K."/>
        </authorList>
    </citation>
    <scope>NUCLEOTIDE SEQUENCE</scope>
</reference>
<dbReference type="EMBL" id="MZ348422">
    <property type="protein sequence ID" value="QYN80024.1"/>
    <property type="molecule type" value="Genomic_DNA"/>
</dbReference>
<dbReference type="GeneID" id="77953201"/>
<dbReference type="Proteomes" id="UP000828443">
    <property type="component" value="Segment"/>
</dbReference>